<dbReference type="PANTHER" id="PTHR43877:SF2">
    <property type="entry name" value="AMINOALKYLPHOSPHONATE N-ACETYLTRANSFERASE-RELATED"/>
    <property type="match status" value="1"/>
</dbReference>
<keyword evidence="1 4" id="KW-0808">Transferase</keyword>
<feature type="domain" description="N-acetyltransferase" evidence="3">
    <location>
        <begin position="3"/>
        <end position="162"/>
    </location>
</feature>
<gene>
    <name evidence="4" type="ORF">Q783_10860</name>
</gene>
<dbReference type="Proteomes" id="UP000017469">
    <property type="component" value="Chromosome"/>
</dbReference>
<dbReference type="PATRIC" id="fig|1266845.5.peg.2068"/>
<dbReference type="SUPFAM" id="SSF55729">
    <property type="entry name" value="Acyl-CoA N-acyltransferases (Nat)"/>
    <property type="match status" value="1"/>
</dbReference>
<reference evidence="4 5" key="1">
    <citation type="journal article" date="2013" name="Genome Announc.">
        <title>Complete Genome Sequence of Carnobacterium gilichinskyi Strain WN1359T (DSM 27470T).</title>
        <authorList>
            <person name="Leonard M.T."/>
            <person name="Panayotova N."/>
            <person name="Farmerie W.G."/>
            <person name="Triplett E.W."/>
            <person name="Nicholson W.L."/>
        </authorList>
    </citation>
    <scope>NUCLEOTIDE SEQUENCE [LARGE SCALE GENOMIC DNA]</scope>
    <source>
        <strain evidence="4 5">WN1359</strain>
    </source>
</reference>
<sequence length="169" mass="18789">MSWIIRLSKLSDYPGLMAIENQIWHSGNTPSVTTYETVEDYQKHFAVGSHLVAEDKETQEIAGLLGFQKPSQLPAHQKIWSIDVGVHPSAQGKGVGTALLAAIKPLAAERGIHKLSLRVLATNPAAIQLYQKSGFEVEGRLREEFWIEGQFIDDLLMAYFISTATERIN</sequence>
<organism evidence="4 5">
    <name type="scientific">Carnobacterium inhibens subsp. gilichinskyi</name>
    <dbReference type="NCBI Taxonomy" id="1266845"/>
    <lineage>
        <taxon>Bacteria</taxon>
        <taxon>Bacillati</taxon>
        <taxon>Bacillota</taxon>
        <taxon>Bacilli</taxon>
        <taxon>Lactobacillales</taxon>
        <taxon>Carnobacteriaceae</taxon>
        <taxon>Carnobacterium</taxon>
    </lineage>
</organism>
<dbReference type="STRING" id="1266845.Q783_10860"/>
<evidence type="ECO:0000313" key="4">
    <source>
        <dbReference type="EMBL" id="AGY82645.1"/>
    </source>
</evidence>
<dbReference type="eggNOG" id="COG1247">
    <property type="taxonomic scope" value="Bacteria"/>
</dbReference>
<dbReference type="PROSITE" id="PS51186">
    <property type="entry name" value="GNAT"/>
    <property type="match status" value="1"/>
</dbReference>
<dbReference type="EMBL" id="CP006812">
    <property type="protein sequence ID" value="AGY82645.1"/>
    <property type="molecule type" value="Genomic_DNA"/>
</dbReference>
<keyword evidence="2" id="KW-0012">Acyltransferase</keyword>
<dbReference type="InterPro" id="IPR000182">
    <property type="entry name" value="GNAT_dom"/>
</dbReference>
<dbReference type="AlphaFoldDB" id="U5SBP2"/>
<dbReference type="Pfam" id="PF00583">
    <property type="entry name" value="Acetyltransf_1"/>
    <property type="match status" value="1"/>
</dbReference>
<dbReference type="KEGG" id="caw:Q783_10860"/>
<dbReference type="RefSeq" id="WP_023179529.1">
    <property type="nucleotide sequence ID" value="NC_022606.1"/>
</dbReference>
<evidence type="ECO:0000256" key="2">
    <source>
        <dbReference type="ARBA" id="ARBA00023315"/>
    </source>
</evidence>
<dbReference type="Gene3D" id="3.40.630.30">
    <property type="match status" value="1"/>
</dbReference>
<accession>U5SBP2</accession>
<protein>
    <submittedName>
        <fullName evidence="4">GNAT family acetyltransferase</fullName>
    </submittedName>
</protein>
<dbReference type="HOGENOM" id="CLU_013985_19_2_9"/>
<name>U5SBP2_9LACT</name>
<evidence type="ECO:0000256" key="1">
    <source>
        <dbReference type="ARBA" id="ARBA00022679"/>
    </source>
</evidence>
<dbReference type="GO" id="GO:0016747">
    <property type="term" value="F:acyltransferase activity, transferring groups other than amino-acyl groups"/>
    <property type="evidence" value="ECO:0007669"/>
    <property type="project" value="InterPro"/>
</dbReference>
<dbReference type="CDD" id="cd04301">
    <property type="entry name" value="NAT_SF"/>
    <property type="match status" value="1"/>
</dbReference>
<evidence type="ECO:0000259" key="3">
    <source>
        <dbReference type="PROSITE" id="PS51186"/>
    </source>
</evidence>
<evidence type="ECO:0000313" key="5">
    <source>
        <dbReference type="Proteomes" id="UP000017469"/>
    </source>
</evidence>
<dbReference type="PANTHER" id="PTHR43877">
    <property type="entry name" value="AMINOALKYLPHOSPHONATE N-ACETYLTRANSFERASE-RELATED-RELATED"/>
    <property type="match status" value="1"/>
</dbReference>
<dbReference type="InterPro" id="IPR050832">
    <property type="entry name" value="Bact_Acetyltransf"/>
</dbReference>
<dbReference type="InterPro" id="IPR016181">
    <property type="entry name" value="Acyl_CoA_acyltransferase"/>
</dbReference>
<proteinExistence type="predicted"/>